<evidence type="ECO:0000313" key="7">
    <source>
        <dbReference type="EMBL" id="OPZ91444.1"/>
    </source>
</evidence>
<organism evidence="7">
    <name type="scientific">candidate division TA06 bacterium ADurb.Bin417</name>
    <dbReference type="NCBI Taxonomy" id="1852828"/>
    <lineage>
        <taxon>Bacteria</taxon>
        <taxon>Bacteria division TA06</taxon>
    </lineage>
</organism>
<gene>
    <name evidence="7" type="ORF">BWY73_01089</name>
</gene>
<dbReference type="PANTHER" id="PTHR30606">
    <property type="entry name" value="LIPID A BIOSYNTHESIS LAUROYL ACYLTRANSFERASE"/>
    <property type="match status" value="1"/>
</dbReference>
<evidence type="ECO:0000256" key="5">
    <source>
        <dbReference type="ARBA" id="ARBA00023136"/>
    </source>
</evidence>
<protein>
    <submittedName>
        <fullName evidence="7">Lipid A biosynthesis lauroyl acyltransferase</fullName>
    </submittedName>
</protein>
<comment type="caution">
    <text evidence="7">The sequence shown here is derived from an EMBL/GenBank/DDBJ whole genome shotgun (WGS) entry which is preliminary data.</text>
</comment>
<dbReference type="InterPro" id="IPR004960">
    <property type="entry name" value="LipA_acyltrans"/>
</dbReference>
<keyword evidence="2" id="KW-1003">Cell membrane</keyword>
<dbReference type="Pfam" id="PF03279">
    <property type="entry name" value="Lip_A_acyltrans"/>
    <property type="match status" value="1"/>
</dbReference>
<dbReference type="CDD" id="cd07984">
    <property type="entry name" value="LPLAT_LABLAT-like"/>
    <property type="match status" value="1"/>
</dbReference>
<dbReference type="EMBL" id="MWAK01000176">
    <property type="protein sequence ID" value="OPZ91444.1"/>
    <property type="molecule type" value="Genomic_DNA"/>
</dbReference>
<keyword evidence="6 7" id="KW-0012">Acyltransferase</keyword>
<reference evidence="7" key="1">
    <citation type="submission" date="2017-02" db="EMBL/GenBank/DDBJ databases">
        <title>Delving into the versatile metabolic prowess of the omnipresent phylum Bacteroidetes.</title>
        <authorList>
            <person name="Nobu M.K."/>
            <person name="Mei R."/>
            <person name="Narihiro T."/>
            <person name="Kuroda K."/>
            <person name="Liu W.-T."/>
        </authorList>
    </citation>
    <scope>NUCLEOTIDE SEQUENCE</scope>
    <source>
        <strain evidence="7">ADurb.Bin417</strain>
    </source>
</reference>
<dbReference type="GO" id="GO:0005886">
    <property type="term" value="C:plasma membrane"/>
    <property type="evidence" value="ECO:0007669"/>
    <property type="project" value="UniProtKB-SubCell"/>
</dbReference>
<dbReference type="AlphaFoldDB" id="A0A1V5MDY4"/>
<proteinExistence type="predicted"/>
<dbReference type="Proteomes" id="UP000485484">
    <property type="component" value="Unassembled WGS sequence"/>
</dbReference>
<keyword evidence="4 7" id="KW-0808">Transferase</keyword>
<name>A0A1V5MDY4_UNCT6</name>
<evidence type="ECO:0000256" key="2">
    <source>
        <dbReference type="ARBA" id="ARBA00022475"/>
    </source>
</evidence>
<keyword evidence="5" id="KW-0472">Membrane</keyword>
<evidence type="ECO:0000256" key="3">
    <source>
        <dbReference type="ARBA" id="ARBA00022519"/>
    </source>
</evidence>
<evidence type="ECO:0000256" key="4">
    <source>
        <dbReference type="ARBA" id="ARBA00022679"/>
    </source>
</evidence>
<accession>A0A1V5MDY4</accession>
<dbReference type="GO" id="GO:0016746">
    <property type="term" value="F:acyltransferase activity"/>
    <property type="evidence" value="ECO:0007669"/>
    <property type="project" value="UniProtKB-KW"/>
</dbReference>
<sequence>MFSQPVRTAGFNRFSRCRMEERKEIFYLVSYGLIRLLNALPYPLYRLLTAVMARIMADPDNRINRLVANNLGVIVPDLPRSEKRRLTREVYHNAALDFYEGSHLHKREFLANTRLEGKHFLEAALAEGKGVVGLSAHQGNFPLLLAYLSRQGFPVATISREVSNHLLENYIQASKRLSGIRWMPKHPKATAARQMIAWIKKNRVLVILADQHSGQGITVPFFGLNVGTPSGPAVFARRLGCPILPMTVVRKAGHHLIRILPPLELQKTDNPQADIEANTALCNRTIEAWVRENPGQWFTLLSRRFR</sequence>
<dbReference type="PANTHER" id="PTHR30606:SF10">
    <property type="entry name" value="PHOSPHATIDYLINOSITOL MANNOSIDE ACYLTRANSFERASE"/>
    <property type="match status" value="1"/>
</dbReference>
<evidence type="ECO:0000256" key="1">
    <source>
        <dbReference type="ARBA" id="ARBA00004533"/>
    </source>
</evidence>
<keyword evidence="3" id="KW-0997">Cell inner membrane</keyword>
<dbReference type="GO" id="GO:0009247">
    <property type="term" value="P:glycolipid biosynthetic process"/>
    <property type="evidence" value="ECO:0007669"/>
    <property type="project" value="UniProtKB-ARBA"/>
</dbReference>
<comment type="subcellular location">
    <subcellularLocation>
        <location evidence="1">Cell inner membrane</location>
    </subcellularLocation>
</comment>
<evidence type="ECO:0000256" key="6">
    <source>
        <dbReference type="ARBA" id="ARBA00023315"/>
    </source>
</evidence>